<feature type="chain" id="PRO_5012215770" evidence="2">
    <location>
        <begin position="22"/>
        <end position="138"/>
    </location>
</feature>
<dbReference type="AlphaFoldDB" id="A0A1Y6EVU4"/>
<keyword evidence="2" id="KW-0732">Signal</keyword>
<evidence type="ECO:0000313" key="4">
    <source>
        <dbReference type="Proteomes" id="UP000194474"/>
    </source>
</evidence>
<accession>A0A1Y6EVU4</accession>
<keyword evidence="4" id="KW-1185">Reference proteome</keyword>
<dbReference type="Proteomes" id="UP000194474">
    <property type="component" value="Unassembled WGS sequence"/>
</dbReference>
<proteinExistence type="predicted"/>
<evidence type="ECO:0000256" key="1">
    <source>
        <dbReference type="SAM" id="MobiDB-lite"/>
    </source>
</evidence>
<feature type="signal peptide" evidence="2">
    <location>
        <begin position="1"/>
        <end position="21"/>
    </location>
</feature>
<feature type="region of interest" description="Disordered" evidence="1">
    <location>
        <begin position="76"/>
        <end position="95"/>
    </location>
</feature>
<protein>
    <submittedName>
        <fullName evidence="3">Uncharacterized protein</fullName>
    </submittedName>
</protein>
<evidence type="ECO:0000256" key="2">
    <source>
        <dbReference type="SAM" id="SignalP"/>
    </source>
</evidence>
<evidence type="ECO:0000313" key="3">
    <source>
        <dbReference type="EMBL" id="SMQ65361.1"/>
    </source>
</evidence>
<dbReference type="EMBL" id="FXWK01000001">
    <property type="protein sequence ID" value="SMQ65361.1"/>
    <property type="molecule type" value="Genomic_DNA"/>
</dbReference>
<reference evidence="4" key="1">
    <citation type="submission" date="2017-04" db="EMBL/GenBank/DDBJ databases">
        <authorList>
            <person name="Varghese N."/>
            <person name="Submissions S."/>
        </authorList>
    </citation>
    <scope>NUCLEOTIDE SEQUENCE [LARGE SCALE GENOMIC DNA]</scope>
</reference>
<sequence>MAMKHAITSGLVAFLVTPALAVETVTCTDAQGEITFSYAFDYRLDQPIREVTMQLIDDFGYSTNPDHPKHDGEYVQDGFRGDDTEGGSVSWDDENGDRHHSMSFRIGRVYEAQRSQIGGVVAVGGGGLWTVTCQSDAQ</sequence>
<name>A0A1Y6EVU4_9HYPH</name>
<gene>
    <name evidence="3" type="ORF">SAMN06295905_1207</name>
</gene>
<organism evidence="3 4">
    <name type="scientific">Devosia lucknowensis</name>
    <dbReference type="NCBI Taxonomy" id="1096929"/>
    <lineage>
        <taxon>Bacteria</taxon>
        <taxon>Pseudomonadati</taxon>
        <taxon>Pseudomonadota</taxon>
        <taxon>Alphaproteobacteria</taxon>
        <taxon>Hyphomicrobiales</taxon>
        <taxon>Devosiaceae</taxon>
        <taxon>Devosia</taxon>
    </lineage>
</organism>